<evidence type="ECO:0000313" key="1">
    <source>
        <dbReference type="EMBL" id="EOO03851.1"/>
    </source>
</evidence>
<name>R8BWW2_PHAM7</name>
<dbReference type="Proteomes" id="UP000014074">
    <property type="component" value="Unassembled WGS sequence"/>
</dbReference>
<keyword evidence="2" id="KW-1185">Reference proteome</keyword>
<proteinExistence type="predicted"/>
<reference evidence="2" key="1">
    <citation type="journal article" date="2013" name="Genome Announc.">
        <title>Draft genome sequence of the ascomycete Phaeoacremonium aleophilum strain UCR-PA7, a causal agent of the esca disease complex in grapevines.</title>
        <authorList>
            <person name="Blanco-Ulate B."/>
            <person name="Rolshausen P."/>
            <person name="Cantu D."/>
        </authorList>
    </citation>
    <scope>NUCLEOTIDE SEQUENCE [LARGE SCALE GENOMIC DNA]</scope>
    <source>
        <strain evidence="2">UCR-PA7</strain>
    </source>
</reference>
<dbReference type="HOGENOM" id="CLU_1579603_0_0_1"/>
<dbReference type="KEGG" id="tmn:UCRPA7_695"/>
<protein>
    <submittedName>
        <fullName evidence="1">Uncharacterized protein</fullName>
    </submittedName>
</protein>
<sequence>MRNMDGILDGARLSRKRRHVDEEETFSQSVSIDRFEDSVAVKRVKDIKGIELEILGWDLLFAIRDAQLGQDSIPAWSKDWERKRYDSFMDRFNEVVLSLTKAKTVVSSLLNVGFMKRLAAAPERELHRKKDNKRLNLDRDISVKAGNYARKQGLVNVNQDNGIKAANGR</sequence>
<evidence type="ECO:0000313" key="2">
    <source>
        <dbReference type="Proteomes" id="UP000014074"/>
    </source>
</evidence>
<dbReference type="EMBL" id="KB932812">
    <property type="protein sequence ID" value="EOO03851.1"/>
    <property type="molecule type" value="Genomic_DNA"/>
</dbReference>
<dbReference type="AlphaFoldDB" id="R8BWW2"/>
<gene>
    <name evidence="1" type="ORF">UCRPA7_695</name>
</gene>
<dbReference type="RefSeq" id="XP_007911480.1">
    <property type="nucleotide sequence ID" value="XM_007913289.1"/>
</dbReference>
<dbReference type="GeneID" id="19327659"/>
<organism evidence="1 2">
    <name type="scientific">Phaeoacremonium minimum (strain UCR-PA7)</name>
    <name type="common">Esca disease fungus</name>
    <name type="synonym">Togninia minima</name>
    <dbReference type="NCBI Taxonomy" id="1286976"/>
    <lineage>
        <taxon>Eukaryota</taxon>
        <taxon>Fungi</taxon>
        <taxon>Dikarya</taxon>
        <taxon>Ascomycota</taxon>
        <taxon>Pezizomycotina</taxon>
        <taxon>Sordariomycetes</taxon>
        <taxon>Sordariomycetidae</taxon>
        <taxon>Togniniales</taxon>
        <taxon>Togniniaceae</taxon>
        <taxon>Phaeoacremonium</taxon>
    </lineage>
</organism>
<dbReference type="OrthoDB" id="4851482at2759"/>
<accession>R8BWW2</accession>